<comment type="caution">
    <text evidence="2">The sequence shown here is derived from an EMBL/GenBank/DDBJ whole genome shotgun (WGS) entry which is preliminary data.</text>
</comment>
<feature type="region of interest" description="Disordered" evidence="1">
    <location>
        <begin position="28"/>
        <end position="101"/>
    </location>
</feature>
<name>A0A8T1U6I4_9STRA</name>
<feature type="compositionally biased region" description="Polar residues" evidence="1">
    <location>
        <begin position="57"/>
        <end position="73"/>
    </location>
</feature>
<dbReference type="EMBL" id="JAENGZ010000603">
    <property type="protein sequence ID" value="KAG6956509.1"/>
    <property type="molecule type" value="Genomic_DNA"/>
</dbReference>
<accession>A0A8T1U6I4</accession>
<evidence type="ECO:0000313" key="2">
    <source>
        <dbReference type="EMBL" id="KAG6956509.1"/>
    </source>
</evidence>
<protein>
    <submittedName>
        <fullName evidence="2">Uncharacterized protein</fullName>
    </submittedName>
</protein>
<proteinExistence type="predicted"/>
<evidence type="ECO:0000313" key="3">
    <source>
        <dbReference type="Proteomes" id="UP000688947"/>
    </source>
</evidence>
<feature type="compositionally biased region" description="Polar residues" evidence="1">
    <location>
        <begin position="28"/>
        <end position="42"/>
    </location>
</feature>
<dbReference type="AlphaFoldDB" id="A0A8T1U6I4"/>
<sequence length="101" mass="11257">MHTPIPCFTVFTAITTLGIRKKISHMFTTRASKPSETGFESTKAQEHTREPCLGGTRSLQRPSKNGCSNTTRNGHLHTSTRLKTRSSARTKFQSRLHPCGE</sequence>
<reference evidence="2" key="1">
    <citation type="submission" date="2021-01" db="EMBL/GenBank/DDBJ databases">
        <title>Phytophthora aleatoria, a newly-described species from Pinus radiata is distinct from Phytophthora cactorum isolates based on comparative genomics.</title>
        <authorList>
            <person name="Mcdougal R."/>
            <person name="Panda P."/>
            <person name="Williams N."/>
            <person name="Studholme D.J."/>
        </authorList>
    </citation>
    <scope>NUCLEOTIDE SEQUENCE</scope>
    <source>
        <strain evidence="2">NZFS 3830</strain>
    </source>
</reference>
<evidence type="ECO:0000256" key="1">
    <source>
        <dbReference type="SAM" id="MobiDB-lite"/>
    </source>
</evidence>
<organism evidence="2 3">
    <name type="scientific">Phytophthora cactorum</name>
    <dbReference type="NCBI Taxonomy" id="29920"/>
    <lineage>
        <taxon>Eukaryota</taxon>
        <taxon>Sar</taxon>
        <taxon>Stramenopiles</taxon>
        <taxon>Oomycota</taxon>
        <taxon>Peronosporomycetes</taxon>
        <taxon>Peronosporales</taxon>
        <taxon>Peronosporaceae</taxon>
        <taxon>Phytophthora</taxon>
    </lineage>
</organism>
<dbReference type="Proteomes" id="UP000688947">
    <property type="component" value="Unassembled WGS sequence"/>
</dbReference>
<gene>
    <name evidence="2" type="ORF">JG687_00010557</name>
</gene>
<feature type="compositionally biased region" description="Basic residues" evidence="1">
    <location>
        <begin position="74"/>
        <end position="94"/>
    </location>
</feature>